<evidence type="ECO:0000313" key="2">
    <source>
        <dbReference type="WBParaSite" id="ALUE_0001375101-mRNA-1"/>
    </source>
</evidence>
<dbReference type="Proteomes" id="UP000036681">
    <property type="component" value="Unplaced"/>
</dbReference>
<dbReference type="SUPFAM" id="SSF52047">
    <property type="entry name" value="RNI-like"/>
    <property type="match status" value="1"/>
</dbReference>
<keyword evidence="1" id="KW-1185">Reference proteome</keyword>
<name>A0A0M3I8Q3_ASCLU</name>
<dbReference type="GO" id="GO:0019005">
    <property type="term" value="C:SCF ubiquitin ligase complex"/>
    <property type="evidence" value="ECO:0007669"/>
    <property type="project" value="TreeGrafter"/>
</dbReference>
<reference evidence="2" key="1">
    <citation type="submission" date="2017-02" db="UniProtKB">
        <authorList>
            <consortium name="WormBaseParasite"/>
        </authorList>
    </citation>
    <scope>IDENTIFICATION</scope>
</reference>
<dbReference type="Gene3D" id="3.80.10.10">
    <property type="entry name" value="Ribonuclease Inhibitor"/>
    <property type="match status" value="2"/>
</dbReference>
<organism evidence="1 2">
    <name type="scientific">Ascaris lumbricoides</name>
    <name type="common">Giant roundworm</name>
    <dbReference type="NCBI Taxonomy" id="6252"/>
    <lineage>
        <taxon>Eukaryota</taxon>
        <taxon>Metazoa</taxon>
        <taxon>Ecdysozoa</taxon>
        <taxon>Nematoda</taxon>
        <taxon>Chromadorea</taxon>
        <taxon>Rhabditida</taxon>
        <taxon>Spirurina</taxon>
        <taxon>Ascaridomorpha</taxon>
        <taxon>Ascaridoidea</taxon>
        <taxon>Ascarididae</taxon>
        <taxon>Ascaris</taxon>
    </lineage>
</organism>
<dbReference type="WBParaSite" id="ALUE_0001375101-mRNA-1">
    <property type="protein sequence ID" value="ALUE_0001375101-mRNA-1"/>
    <property type="gene ID" value="ALUE_0001375101"/>
</dbReference>
<dbReference type="SMART" id="SM00367">
    <property type="entry name" value="LRR_CC"/>
    <property type="match status" value="2"/>
</dbReference>
<accession>A0A0M3I8Q3</accession>
<protein>
    <submittedName>
        <fullName evidence="2">F-box/LRR-repeat protein 2</fullName>
    </submittedName>
</protein>
<evidence type="ECO:0000313" key="1">
    <source>
        <dbReference type="Proteomes" id="UP000036681"/>
    </source>
</evidence>
<dbReference type="AlphaFoldDB" id="A0A0M3I8Q3"/>
<dbReference type="InterPro" id="IPR032675">
    <property type="entry name" value="LRR_dom_sf"/>
</dbReference>
<sequence>MALRNFGDSLPSLRSVTYREMVHVGDKSLWYLFKANGSGLVKVDLRGCRRMKGRCLRLFGPALEQIVLDGCCRVDNMAIEDLCLRAPNVRELRLSGCSLITDETLSKKILNSIPTRVDYLLTTAGHDLAGFETGAQRSRINLALAAFPATEFNPGPHIAAGTSGCSFVLGILHYFISPILITRSMGDIRTFALCGDRFDFITSDGLMTIARLSALTDLASLAAVTNAVLTEIASKCSQLQDIRVRNCTYLGDDGVCSLAQLSRLEHVDLSGCLLVEICIDSDDDVSGDEFESLTAHRSFIIDALHVEEDDSPMDNDQSIQEWAEREARELGLIRSLRTRGSRMVVDPSDYSSLSSSTARDLLITQSGILEICIDSDDDVSGDEFESLTAHRSFIIDALHVEEDDSPMDNDQSIQEWAEREARELGLISE</sequence>
<dbReference type="InterPro" id="IPR006553">
    <property type="entry name" value="Leu-rich_rpt_Cys-con_subtyp"/>
</dbReference>
<dbReference type="GO" id="GO:0031146">
    <property type="term" value="P:SCF-dependent proteasomal ubiquitin-dependent protein catabolic process"/>
    <property type="evidence" value="ECO:0007669"/>
    <property type="project" value="TreeGrafter"/>
</dbReference>
<dbReference type="PANTHER" id="PTHR13318">
    <property type="entry name" value="PARTNER OF PAIRED, ISOFORM B-RELATED"/>
    <property type="match status" value="1"/>
</dbReference>
<proteinExistence type="predicted"/>